<evidence type="ECO:0000256" key="2">
    <source>
        <dbReference type="ARBA" id="ARBA00004749"/>
    </source>
</evidence>
<evidence type="ECO:0000313" key="12">
    <source>
        <dbReference type="Proteomes" id="UP000283895"/>
    </source>
</evidence>
<dbReference type="OrthoDB" id="619536at2759"/>
<evidence type="ECO:0000256" key="5">
    <source>
        <dbReference type="ARBA" id="ARBA00022946"/>
    </source>
</evidence>
<protein>
    <recommendedName>
        <fullName evidence="8">Ubiquinone biosynthesis protein</fullName>
    </recommendedName>
</protein>
<dbReference type="AlphaFoldDB" id="A0A423VEF1"/>
<evidence type="ECO:0000256" key="7">
    <source>
        <dbReference type="ARBA" id="ARBA00023128"/>
    </source>
</evidence>
<keyword evidence="4 8" id="KW-0831">Ubiquinone biosynthesis</keyword>
<dbReference type="Proteomes" id="UP000283895">
    <property type="component" value="Unassembled WGS sequence"/>
</dbReference>
<comment type="pathway">
    <text evidence="2 8">Cofactor biosynthesis; ubiquinone biosynthesis.</text>
</comment>
<dbReference type="EMBL" id="LKEA01000071">
    <property type="protein sequence ID" value="ROV89344.1"/>
    <property type="molecule type" value="Genomic_DNA"/>
</dbReference>
<dbReference type="GO" id="GO:0006744">
    <property type="term" value="P:ubiquinone biosynthetic process"/>
    <property type="evidence" value="ECO:0007669"/>
    <property type="project" value="UniProtKB-UniRule"/>
</dbReference>
<comment type="caution">
    <text evidence="11">The sequence shown here is derived from an EMBL/GenBank/DDBJ whole genome shotgun (WGS) entry which is preliminary data.</text>
</comment>
<comment type="subcellular location">
    <subcellularLocation>
        <location evidence="1 8">Mitochondrion</location>
    </subcellularLocation>
</comment>
<dbReference type="STRING" id="356882.A0A423VEF1"/>
<evidence type="ECO:0000256" key="3">
    <source>
        <dbReference type="ARBA" id="ARBA00010766"/>
    </source>
</evidence>
<keyword evidence="7 8" id="KW-0496">Mitochondrion</keyword>
<dbReference type="FunFam" id="1.10.357.10:FF:000004">
    <property type="entry name" value="Ubiquinone biosynthesis protein COQ9, mitochondrial"/>
    <property type="match status" value="1"/>
</dbReference>
<gene>
    <name evidence="11" type="ORF">VMCG_09645</name>
</gene>
<evidence type="ECO:0000256" key="6">
    <source>
        <dbReference type="ARBA" id="ARBA00023121"/>
    </source>
</evidence>
<dbReference type="InterPro" id="IPR012762">
    <property type="entry name" value="Ubiq_biosynth_COQ9"/>
</dbReference>
<name>A0A423VEF1_9PEZI</name>
<dbReference type="GO" id="GO:0008289">
    <property type="term" value="F:lipid binding"/>
    <property type="evidence" value="ECO:0007669"/>
    <property type="project" value="UniProtKB-UniRule"/>
</dbReference>
<dbReference type="PANTHER" id="PTHR21427">
    <property type="entry name" value="UBIQUINONE BIOSYNTHESIS PROTEIN COQ9, MITOCHONDRIAL"/>
    <property type="match status" value="1"/>
</dbReference>
<feature type="compositionally biased region" description="Low complexity" evidence="9">
    <location>
        <begin position="54"/>
        <end position="65"/>
    </location>
</feature>
<feature type="compositionally biased region" description="Low complexity" evidence="9">
    <location>
        <begin position="79"/>
        <end position="90"/>
    </location>
</feature>
<evidence type="ECO:0000256" key="8">
    <source>
        <dbReference type="RuleBase" id="RU366063"/>
    </source>
</evidence>
<dbReference type="Pfam" id="PF08511">
    <property type="entry name" value="COQ9"/>
    <property type="match status" value="1"/>
</dbReference>
<keyword evidence="5" id="KW-0809">Transit peptide</keyword>
<proteinExistence type="inferred from homology"/>
<evidence type="ECO:0000313" key="11">
    <source>
        <dbReference type="EMBL" id="ROV89344.1"/>
    </source>
</evidence>
<comment type="function">
    <text evidence="8">Membrane-associated protein that warps the membrane surface to access and bind aromatic isoprenes with high specificity, including ubiquinone (CoQ) isoprene intermediates and presents them directly to Coq7, therefore facilitating the Coq7-mediated hydroxylase step. Participates in the biosynthesis of coenzyme Q, also named ubiquinone, an essential lipid-soluble electron transporter for aerobic cellular respiration.</text>
</comment>
<keyword evidence="6 8" id="KW-0446">Lipid-binding</keyword>
<evidence type="ECO:0000256" key="9">
    <source>
        <dbReference type="SAM" id="MobiDB-lite"/>
    </source>
</evidence>
<feature type="domain" description="COQ9 C-terminal" evidence="10">
    <location>
        <begin position="226"/>
        <end position="296"/>
    </location>
</feature>
<evidence type="ECO:0000256" key="4">
    <source>
        <dbReference type="ARBA" id="ARBA00022688"/>
    </source>
</evidence>
<dbReference type="NCBIfam" id="TIGR02396">
    <property type="entry name" value="diverge_rpsU"/>
    <property type="match status" value="1"/>
</dbReference>
<keyword evidence="12" id="KW-1185">Reference proteome</keyword>
<evidence type="ECO:0000256" key="1">
    <source>
        <dbReference type="ARBA" id="ARBA00004173"/>
    </source>
</evidence>
<sequence length="325" mass="35169">MAPITCRLPSGATPATCRRAIAQATTTQSRSAASAAPVAFAFAGPQTSRNLTTSSSSSSSPSSRIPSPPHSRLRPQFQTTTTTTITTPPTTRRPYHSYDHPPSPQEDDPFFSPTERAILTAAYAHVPEHGFTPKALALGARDAGYLDISTNVLPDGAFSLVLWHLAYQRGGLALKSKVLFSGEDGGERLGVGRKVEMLTWERLMGNRAVVGRWQEALAIMAQPSYVPASLKELAKLSDEIWFLVGDTAVDPSWYTKRASLSATYASAELFMTTDHSEGFVETRKFLRRRLEEVQGVGGTLRSLGQWVGFTASAGLNVLRSKGVRV</sequence>
<dbReference type="UniPathway" id="UPA00232"/>
<organism evidence="11 12">
    <name type="scientific">Cytospora schulzeri</name>
    <dbReference type="NCBI Taxonomy" id="448051"/>
    <lineage>
        <taxon>Eukaryota</taxon>
        <taxon>Fungi</taxon>
        <taxon>Dikarya</taxon>
        <taxon>Ascomycota</taxon>
        <taxon>Pezizomycotina</taxon>
        <taxon>Sordariomycetes</taxon>
        <taxon>Sordariomycetidae</taxon>
        <taxon>Diaporthales</taxon>
        <taxon>Cytosporaceae</taxon>
        <taxon>Cytospora</taxon>
    </lineage>
</organism>
<comment type="similarity">
    <text evidence="3 8">Belongs to the COQ9 family.</text>
</comment>
<evidence type="ECO:0000259" key="10">
    <source>
        <dbReference type="Pfam" id="PF08511"/>
    </source>
</evidence>
<dbReference type="PANTHER" id="PTHR21427:SF19">
    <property type="entry name" value="UBIQUINONE BIOSYNTHESIS PROTEIN COQ9, MITOCHONDRIAL"/>
    <property type="match status" value="1"/>
</dbReference>
<dbReference type="InterPro" id="IPR013718">
    <property type="entry name" value="COQ9_C"/>
</dbReference>
<dbReference type="GO" id="GO:0005743">
    <property type="term" value="C:mitochondrial inner membrane"/>
    <property type="evidence" value="ECO:0007669"/>
    <property type="project" value="TreeGrafter"/>
</dbReference>
<reference evidence="11 12" key="1">
    <citation type="submission" date="2015-09" db="EMBL/GenBank/DDBJ databases">
        <title>Host preference determinants of Valsa canker pathogens revealed by comparative genomics.</title>
        <authorList>
            <person name="Yin Z."/>
            <person name="Huang L."/>
        </authorList>
    </citation>
    <scope>NUCLEOTIDE SEQUENCE [LARGE SCALE GENOMIC DNA]</scope>
    <source>
        <strain evidence="11 12">03-1</strain>
    </source>
</reference>
<feature type="region of interest" description="Disordered" evidence="9">
    <location>
        <begin position="47"/>
        <end position="109"/>
    </location>
</feature>
<accession>A0A423VEF1</accession>
<dbReference type="Gene3D" id="1.10.357.10">
    <property type="entry name" value="Tetracycline Repressor, domain 2"/>
    <property type="match status" value="1"/>
</dbReference>